<organism evidence="2">
    <name type="scientific">Oryza meridionalis</name>
    <dbReference type="NCBI Taxonomy" id="40149"/>
    <lineage>
        <taxon>Eukaryota</taxon>
        <taxon>Viridiplantae</taxon>
        <taxon>Streptophyta</taxon>
        <taxon>Embryophyta</taxon>
        <taxon>Tracheophyta</taxon>
        <taxon>Spermatophyta</taxon>
        <taxon>Magnoliopsida</taxon>
        <taxon>Liliopsida</taxon>
        <taxon>Poales</taxon>
        <taxon>Poaceae</taxon>
        <taxon>BOP clade</taxon>
        <taxon>Oryzoideae</taxon>
        <taxon>Oryzeae</taxon>
        <taxon>Oryzinae</taxon>
        <taxon>Oryza</taxon>
    </lineage>
</organism>
<name>A0A0E0FD43_9ORYZ</name>
<dbReference type="HOGENOM" id="CLU_2376300_0_0_1"/>
<feature type="compositionally biased region" description="Low complexity" evidence="1">
    <location>
        <begin position="15"/>
        <end position="27"/>
    </location>
</feature>
<evidence type="ECO:0000313" key="2">
    <source>
        <dbReference type="EnsemblPlants" id="OMERI12G11030.13"/>
    </source>
</evidence>
<sequence>MAAGELPRVSRDRAAAGTREGGAARSRSGAEGEAGRRLHRRRAGSRGRAGLGRLLERGREEAAAQLRRLRCLVAAAADALAKLRTLTSCPCLMLLTSFHS</sequence>
<protein>
    <submittedName>
        <fullName evidence="2">Uncharacterized protein</fullName>
    </submittedName>
</protein>
<dbReference type="EnsemblPlants" id="OMERI12G11030.13">
    <property type="protein sequence ID" value="OMERI12G11030.13"/>
    <property type="gene ID" value="OMERI12G11030"/>
</dbReference>
<evidence type="ECO:0000256" key="1">
    <source>
        <dbReference type="SAM" id="MobiDB-lite"/>
    </source>
</evidence>
<proteinExistence type="predicted"/>
<keyword evidence="3" id="KW-1185">Reference proteome</keyword>
<evidence type="ECO:0000313" key="3">
    <source>
        <dbReference type="Proteomes" id="UP000008021"/>
    </source>
</evidence>
<accession>A0A0E0FD43</accession>
<dbReference type="Proteomes" id="UP000008021">
    <property type="component" value="Chromosome 12"/>
</dbReference>
<dbReference type="Gramene" id="OMERI12G11030.13">
    <property type="protein sequence ID" value="OMERI12G11030.13"/>
    <property type="gene ID" value="OMERI12G11030"/>
</dbReference>
<feature type="region of interest" description="Disordered" evidence="1">
    <location>
        <begin position="1"/>
        <end position="52"/>
    </location>
</feature>
<reference evidence="2" key="1">
    <citation type="submission" date="2015-04" db="UniProtKB">
        <authorList>
            <consortium name="EnsemblPlants"/>
        </authorList>
    </citation>
    <scope>IDENTIFICATION</scope>
</reference>
<reference evidence="2" key="2">
    <citation type="submission" date="2018-05" db="EMBL/GenBank/DDBJ databases">
        <title>OmerRS3 (Oryza meridionalis Reference Sequence Version 3).</title>
        <authorList>
            <person name="Zhang J."/>
            <person name="Kudrna D."/>
            <person name="Lee S."/>
            <person name="Talag J."/>
            <person name="Welchert J."/>
            <person name="Wing R.A."/>
        </authorList>
    </citation>
    <scope>NUCLEOTIDE SEQUENCE [LARGE SCALE GENOMIC DNA]</scope>
    <source>
        <strain evidence="2">cv. OR44</strain>
    </source>
</reference>
<dbReference type="AlphaFoldDB" id="A0A0E0FD43"/>